<feature type="compositionally biased region" description="Polar residues" evidence="1">
    <location>
        <begin position="176"/>
        <end position="186"/>
    </location>
</feature>
<dbReference type="EMBL" id="JAECZO010000185">
    <property type="protein sequence ID" value="KAK7198885.1"/>
    <property type="molecule type" value="Genomic_DNA"/>
</dbReference>
<feature type="region of interest" description="Disordered" evidence="1">
    <location>
        <begin position="159"/>
        <end position="196"/>
    </location>
</feature>
<feature type="region of interest" description="Disordered" evidence="1">
    <location>
        <begin position="1"/>
        <end position="98"/>
    </location>
</feature>
<keyword evidence="3" id="KW-1185">Reference proteome</keyword>
<proteinExistence type="predicted"/>
<comment type="caution">
    <text evidence="2">The sequence shown here is derived from an EMBL/GenBank/DDBJ whole genome shotgun (WGS) entry which is preliminary data.</text>
</comment>
<dbReference type="Proteomes" id="UP001430356">
    <property type="component" value="Unassembled WGS sequence"/>
</dbReference>
<sequence length="285" mass="30590">MSHLGGQTTKQTYVTTYTTSVDPRTLPDFATRGAAPAEEWRGGEVAPSDRRRVSAGPAPLAPHSPIVSPYGDEEDCDLAPSVSAASSSIERDGSGTHRMRKKYTTTTVTTITTTTILLPKMQEAYIFPSTTSHHMQQQHDAIGACGQGARHTITDGATHADASSYPQEQRRLSHAESATGSGSQLVPAQPQLGAEGEGTQAWAFQQHTRHHVEEQASRGRLPTLQDLGITSHFDNGSAPSQPRRETPYVPATSSASAGTGATPLRPQPWVAAETRYEVEGGKRYY</sequence>
<accession>A0AAW0EYF0</accession>
<name>A0AAW0EYF0_9TRYP</name>
<reference evidence="2 3" key="1">
    <citation type="journal article" date="2021" name="MBio">
        <title>A New Model Trypanosomatid, Novymonas esmeraldas: Genomic Perception of Its 'Candidatus Pandoraea novymonadis' Endosymbiont.</title>
        <authorList>
            <person name="Zakharova A."/>
            <person name="Saura A."/>
            <person name="Butenko A."/>
            <person name="Podesvova L."/>
            <person name="Warmusova S."/>
            <person name="Kostygov A.Y."/>
            <person name="Nenarokova A."/>
            <person name="Lukes J."/>
            <person name="Opperdoes F.R."/>
            <person name="Yurchenko V."/>
        </authorList>
    </citation>
    <scope>NUCLEOTIDE SEQUENCE [LARGE SCALE GENOMIC DNA]</scope>
    <source>
        <strain evidence="2 3">E262AT.01</strain>
    </source>
</reference>
<feature type="compositionally biased region" description="Low complexity" evidence="1">
    <location>
        <begin position="251"/>
        <end position="262"/>
    </location>
</feature>
<feature type="compositionally biased region" description="Basic and acidic residues" evidence="1">
    <location>
        <begin position="38"/>
        <end position="52"/>
    </location>
</feature>
<organism evidence="2 3">
    <name type="scientific">Novymonas esmeraldas</name>
    <dbReference type="NCBI Taxonomy" id="1808958"/>
    <lineage>
        <taxon>Eukaryota</taxon>
        <taxon>Discoba</taxon>
        <taxon>Euglenozoa</taxon>
        <taxon>Kinetoplastea</taxon>
        <taxon>Metakinetoplastina</taxon>
        <taxon>Trypanosomatida</taxon>
        <taxon>Trypanosomatidae</taxon>
        <taxon>Novymonas</taxon>
    </lineage>
</organism>
<evidence type="ECO:0000313" key="3">
    <source>
        <dbReference type="Proteomes" id="UP001430356"/>
    </source>
</evidence>
<evidence type="ECO:0000256" key="1">
    <source>
        <dbReference type="SAM" id="MobiDB-lite"/>
    </source>
</evidence>
<feature type="compositionally biased region" description="Low complexity" evidence="1">
    <location>
        <begin position="7"/>
        <end position="19"/>
    </location>
</feature>
<dbReference type="AlphaFoldDB" id="A0AAW0EYF0"/>
<protein>
    <submittedName>
        <fullName evidence="2">Uncharacterized protein</fullName>
    </submittedName>
</protein>
<feature type="region of interest" description="Disordered" evidence="1">
    <location>
        <begin position="227"/>
        <end position="265"/>
    </location>
</feature>
<gene>
    <name evidence="2" type="ORF">NESM_000855000</name>
</gene>
<evidence type="ECO:0000313" key="2">
    <source>
        <dbReference type="EMBL" id="KAK7198885.1"/>
    </source>
</evidence>